<evidence type="ECO:0000256" key="1">
    <source>
        <dbReference type="SAM" id="MobiDB-lite"/>
    </source>
</evidence>
<organism evidence="2 3">
    <name type="scientific">Scleroderma citrinum Foug A</name>
    <dbReference type="NCBI Taxonomy" id="1036808"/>
    <lineage>
        <taxon>Eukaryota</taxon>
        <taxon>Fungi</taxon>
        <taxon>Dikarya</taxon>
        <taxon>Basidiomycota</taxon>
        <taxon>Agaricomycotina</taxon>
        <taxon>Agaricomycetes</taxon>
        <taxon>Agaricomycetidae</taxon>
        <taxon>Boletales</taxon>
        <taxon>Sclerodermatineae</taxon>
        <taxon>Sclerodermataceae</taxon>
        <taxon>Scleroderma</taxon>
    </lineage>
</organism>
<reference evidence="2 3" key="1">
    <citation type="submission" date="2014-04" db="EMBL/GenBank/DDBJ databases">
        <authorList>
            <consortium name="DOE Joint Genome Institute"/>
            <person name="Kuo A."/>
            <person name="Kohler A."/>
            <person name="Nagy L.G."/>
            <person name="Floudas D."/>
            <person name="Copeland A."/>
            <person name="Barry K.W."/>
            <person name="Cichocki N."/>
            <person name="Veneault-Fourrey C."/>
            <person name="LaButti K."/>
            <person name="Lindquist E.A."/>
            <person name="Lipzen A."/>
            <person name="Lundell T."/>
            <person name="Morin E."/>
            <person name="Murat C."/>
            <person name="Sun H."/>
            <person name="Tunlid A."/>
            <person name="Henrissat B."/>
            <person name="Grigoriev I.V."/>
            <person name="Hibbett D.S."/>
            <person name="Martin F."/>
            <person name="Nordberg H.P."/>
            <person name="Cantor M.N."/>
            <person name="Hua S.X."/>
        </authorList>
    </citation>
    <scope>NUCLEOTIDE SEQUENCE [LARGE SCALE GENOMIC DNA]</scope>
    <source>
        <strain evidence="2 3">Foug A</strain>
    </source>
</reference>
<name>A0A0C3EC00_9AGAM</name>
<accession>A0A0C3EC00</accession>
<keyword evidence="3" id="KW-1185">Reference proteome</keyword>
<feature type="compositionally biased region" description="Polar residues" evidence="1">
    <location>
        <begin position="48"/>
        <end position="59"/>
    </location>
</feature>
<dbReference type="HOGENOM" id="CLU_047597_0_0_1"/>
<dbReference type="AlphaFoldDB" id="A0A0C3EC00"/>
<dbReference type="Proteomes" id="UP000053989">
    <property type="component" value="Unassembled WGS sequence"/>
</dbReference>
<gene>
    <name evidence="2" type="ORF">SCLCIDRAFT_6483</name>
</gene>
<feature type="compositionally biased region" description="Low complexity" evidence="1">
    <location>
        <begin position="32"/>
        <end position="47"/>
    </location>
</feature>
<protein>
    <submittedName>
        <fullName evidence="2">Uncharacterized protein</fullName>
    </submittedName>
</protein>
<dbReference type="OrthoDB" id="2537650at2759"/>
<evidence type="ECO:0000313" key="3">
    <source>
        <dbReference type="Proteomes" id="UP000053989"/>
    </source>
</evidence>
<dbReference type="InParanoid" id="A0A0C3EC00"/>
<sequence length="308" mass="32384">MPHSSVAAGGSAPLASLPLYDPFSGARIGDHTPPATSTATANTTSTTGVDQLGQQQNKSHCLPMAGDSDLWSHLSRILELQAEVAGMHAEMEGVGVAGSSAGGHGSVRLDPNSGTSGTHAAGVNAGNSKRRMRGATMPVGDDDEPPQRVRSVDGAVTDSSSEDEDEDDAEGFTKRRRDEDFAKLADQFTERKIAIARIMNKLDDLSGALKAFHALPTPHMDLGLATTSRTNTISSVTSGVTNTSMSSPPPHHTHFFQPAIGTTHIVQPTMSSVSSKLPQSAQSHGKLIFDDQHVDSPVEMLPTQSAFR</sequence>
<feature type="region of interest" description="Disordered" evidence="1">
    <location>
        <begin position="25"/>
        <end position="64"/>
    </location>
</feature>
<feature type="region of interest" description="Disordered" evidence="1">
    <location>
        <begin position="95"/>
        <end position="174"/>
    </location>
</feature>
<feature type="compositionally biased region" description="Acidic residues" evidence="1">
    <location>
        <begin position="160"/>
        <end position="170"/>
    </location>
</feature>
<evidence type="ECO:0000313" key="2">
    <source>
        <dbReference type="EMBL" id="KIM70230.1"/>
    </source>
</evidence>
<reference evidence="3" key="2">
    <citation type="submission" date="2015-01" db="EMBL/GenBank/DDBJ databases">
        <title>Evolutionary Origins and Diversification of the Mycorrhizal Mutualists.</title>
        <authorList>
            <consortium name="DOE Joint Genome Institute"/>
            <consortium name="Mycorrhizal Genomics Consortium"/>
            <person name="Kohler A."/>
            <person name="Kuo A."/>
            <person name="Nagy L.G."/>
            <person name="Floudas D."/>
            <person name="Copeland A."/>
            <person name="Barry K.W."/>
            <person name="Cichocki N."/>
            <person name="Veneault-Fourrey C."/>
            <person name="LaButti K."/>
            <person name="Lindquist E.A."/>
            <person name="Lipzen A."/>
            <person name="Lundell T."/>
            <person name="Morin E."/>
            <person name="Murat C."/>
            <person name="Riley R."/>
            <person name="Ohm R."/>
            <person name="Sun H."/>
            <person name="Tunlid A."/>
            <person name="Henrissat B."/>
            <person name="Grigoriev I.V."/>
            <person name="Hibbett D.S."/>
            <person name="Martin F."/>
        </authorList>
    </citation>
    <scope>NUCLEOTIDE SEQUENCE [LARGE SCALE GENOMIC DNA]</scope>
    <source>
        <strain evidence="3">Foug A</strain>
    </source>
</reference>
<dbReference type="EMBL" id="KN822005">
    <property type="protein sequence ID" value="KIM70230.1"/>
    <property type="molecule type" value="Genomic_DNA"/>
</dbReference>
<proteinExistence type="predicted"/>